<dbReference type="EMBL" id="RCCK01000010">
    <property type="protein sequence ID" value="RLJ80666.1"/>
    <property type="molecule type" value="Genomic_DNA"/>
</dbReference>
<dbReference type="Proteomes" id="UP000273898">
    <property type="component" value="Unassembled WGS sequence"/>
</dbReference>
<name>A0A497YDT3_9SPHI</name>
<sequence length="57" mass="6415">MDDKQKKGGSDRSRINIDEAYELDYWSNKFGVSKDKLKAAVETVGTSADAVEDYLKK</sequence>
<evidence type="ECO:0000313" key="1">
    <source>
        <dbReference type="EMBL" id="RLJ80666.1"/>
    </source>
</evidence>
<dbReference type="Proteomes" id="UP000297429">
    <property type="component" value="Unassembled WGS sequence"/>
</dbReference>
<reference evidence="1 3" key="1">
    <citation type="submission" date="2018-10" db="EMBL/GenBank/DDBJ databases">
        <title>Genomic Encyclopedia of Archaeal and Bacterial Type Strains, Phase II (KMG-II): from individual species to whole genera.</title>
        <authorList>
            <person name="Goeker M."/>
        </authorList>
    </citation>
    <scope>NUCLEOTIDE SEQUENCE [LARGE SCALE GENOMIC DNA]</scope>
    <source>
        <strain evidence="1 3">DSM 19624</strain>
    </source>
</reference>
<keyword evidence="4" id="KW-1185">Reference proteome</keyword>
<evidence type="ECO:0000313" key="4">
    <source>
        <dbReference type="Proteomes" id="UP000297429"/>
    </source>
</evidence>
<reference evidence="2 4" key="2">
    <citation type="submission" date="2019-03" db="EMBL/GenBank/DDBJ databases">
        <authorList>
            <person name="He R.-H."/>
        </authorList>
    </citation>
    <scope>NUCLEOTIDE SEQUENCE [LARGE SCALE GENOMIC DNA]</scope>
    <source>
        <strain evidence="2 4">DSM 19624</strain>
    </source>
</reference>
<evidence type="ECO:0000313" key="3">
    <source>
        <dbReference type="Proteomes" id="UP000273898"/>
    </source>
</evidence>
<accession>A0A497YDT3</accession>
<dbReference type="InterPro" id="IPR022037">
    <property type="entry name" value="DUF3606"/>
</dbReference>
<proteinExistence type="predicted"/>
<organism evidence="1 3">
    <name type="scientific">Pedobacter alluvionis</name>
    <dbReference type="NCBI Taxonomy" id="475253"/>
    <lineage>
        <taxon>Bacteria</taxon>
        <taxon>Pseudomonadati</taxon>
        <taxon>Bacteroidota</taxon>
        <taxon>Sphingobacteriia</taxon>
        <taxon>Sphingobacteriales</taxon>
        <taxon>Sphingobacteriaceae</taxon>
        <taxon>Pedobacter</taxon>
    </lineage>
</organism>
<evidence type="ECO:0000313" key="2">
    <source>
        <dbReference type="EMBL" id="TFB31920.1"/>
    </source>
</evidence>
<dbReference type="AlphaFoldDB" id="A0A497YDT3"/>
<comment type="caution">
    <text evidence="1">The sequence shown here is derived from an EMBL/GenBank/DDBJ whole genome shotgun (WGS) entry which is preliminary data.</text>
</comment>
<dbReference type="EMBL" id="SOPX01000002">
    <property type="protein sequence ID" value="TFB31920.1"/>
    <property type="molecule type" value="Genomic_DNA"/>
</dbReference>
<gene>
    <name evidence="1" type="ORF">BCL90_1458</name>
    <name evidence="2" type="ORF">E3V97_15230</name>
</gene>
<dbReference type="OrthoDB" id="7030114at2"/>
<protein>
    <submittedName>
        <fullName evidence="2">DUF3606 domain-containing protein</fullName>
    </submittedName>
    <submittedName>
        <fullName evidence="1">Uncharacterized protein DUF3606</fullName>
    </submittedName>
</protein>
<dbReference type="RefSeq" id="WP_121283251.1">
    <property type="nucleotide sequence ID" value="NZ_RCCK01000010.1"/>
</dbReference>
<dbReference type="Pfam" id="PF12244">
    <property type="entry name" value="DUF3606"/>
    <property type="match status" value="1"/>
</dbReference>